<comment type="caution">
    <text evidence="1">The sequence shown here is derived from an EMBL/GenBank/DDBJ whole genome shotgun (WGS) entry which is preliminary data.</text>
</comment>
<name>A0A8K0D8E2_IGNLU</name>
<proteinExistence type="predicted"/>
<protein>
    <submittedName>
        <fullName evidence="1">Uncharacterized protein</fullName>
    </submittedName>
</protein>
<accession>A0A8K0D8E2</accession>
<keyword evidence="2" id="KW-1185">Reference proteome</keyword>
<reference evidence="1" key="1">
    <citation type="submission" date="2019-08" db="EMBL/GenBank/DDBJ databases">
        <title>The genome of the North American firefly Photinus pyralis.</title>
        <authorList>
            <consortium name="Photinus pyralis genome working group"/>
            <person name="Fallon T.R."/>
            <person name="Sander Lower S.E."/>
            <person name="Weng J.-K."/>
        </authorList>
    </citation>
    <scope>NUCLEOTIDE SEQUENCE</scope>
    <source>
        <strain evidence="1">TRF0915ILg1</strain>
        <tissue evidence="1">Whole body</tissue>
    </source>
</reference>
<dbReference type="AlphaFoldDB" id="A0A8K0D8E2"/>
<organism evidence="1 2">
    <name type="scientific">Ignelater luminosus</name>
    <name type="common">Cucubano</name>
    <name type="synonym">Pyrophorus luminosus</name>
    <dbReference type="NCBI Taxonomy" id="2038154"/>
    <lineage>
        <taxon>Eukaryota</taxon>
        <taxon>Metazoa</taxon>
        <taxon>Ecdysozoa</taxon>
        <taxon>Arthropoda</taxon>
        <taxon>Hexapoda</taxon>
        <taxon>Insecta</taxon>
        <taxon>Pterygota</taxon>
        <taxon>Neoptera</taxon>
        <taxon>Endopterygota</taxon>
        <taxon>Coleoptera</taxon>
        <taxon>Polyphaga</taxon>
        <taxon>Elateriformia</taxon>
        <taxon>Elateroidea</taxon>
        <taxon>Elateridae</taxon>
        <taxon>Agrypninae</taxon>
        <taxon>Pyrophorini</taxon>
        <taxon>Ignelater</taxon>
    </lineage>
</organism>
<gene>
    <name evidence="1" type="ORF">ILUMI_07283</name>
</gene>
<dbReference type="Proteomes" id="UP000801492">
    <property type="component" value="Unassembled WGS sequence"/>
</dbReference>
<sequence length="60" mass="6993">WTDPEEPLGKYHVSVLQPYNGEETSPVREIYKRSQPRNTRNSSRGCLHFTKLHKELHTSG</sequence>
<evidence type="ECO:0000313" key="2">
    <source>
        <dbReference type="Proteomes" id="UP000801492"/>
    </source>
</evidence>
<evidence type="ECO:0000313" key="1">
    <source>
        <dbReference type="EMBL" id="KAF2898892.1"/>
    </source>
</evidence>
<dbReference type="EMBL" id="VTPC01003206">
    <property type="protein sequence ID" value="KAF2898892.1"/>
    <property type="molecule type" value="Genomic_DNA"/>
</dbReference>
<feature type="non-terminal residue" evidence="1">
    <location>
        <position position="1"/>
    </location>
</feature>